<dbReference type="InterPro" id="IPR012373">
    <property type="entry name" value="Ferrdict_sens_TM"/>
</dbReference>
<protein>
    <submittedName>
        <fullName evidence="3">Iron dicitrate transport regulator FecR</fullName>
    </submittedName>
</protein>
<dbReference type="AlphaFoldDB" id="A0A1B4FLN4"/>
<name>A0A1B4FLN4_9BURK</name>
<evidence type="ECO:0000313" key="4">
    <source>
        <dbReference type="Proteomes" id="UP000062519"/>
    </source>
</evidence>
<dbReference type="PANTHER" id="PTHR30273">
    <property type="entry name" value="PERIPLASMIC SIGNAL SENSOR AND SIGMA FACTOR ACTIVATOR FECR-RELATED"/>
    <property type="match status" value="1"/>
</dbReference>
<feature type="domain" description="FecR N-terminal" evidence="2">
    <location>
        <begin position="20"/>
        <end position="60"/>
    </location>
</feature>
<dbReference type="KEGG" id="buu:WS70_22510"/>
<dbReference type="PANTHER" id="PTHR30273:SF2">
    <property type="entry name" value="PROTEIN FECR"/>
    <property type="match status" value="1"/>
</dbReference>
<dbReference type="InterPro" id="IPR006860">
    <property type="entry name" value="FecR"/>
</dbReference>
<dbReference type="GO" id="GO:0016989">
    <property type="term" value="F:sigma factor antagonist activity"/>
    <property type="evidence" value="ECO:0007669"/>
    <property type="project" value="TreeGrafter"/>
</dbReference>
<evidence type="ECO:0000259" key="1">
    <source>
        <dbReference type="Pfam" id="PF04773"/>
    </source>
</evidence>
<feature type="domain" description="FecR protein" evidence="1">
    <location>
        <begin position="121"/>
        <end position="217"/>
    </location>
</feature>
<dbReference type="Proteomes" id="UP000062519">
    <property type="component" value="Chromosome 2"/>
</dbReference>
<accession>A0A1B4FLN4</accession>
<sequence>MSGAERVGGPPAVPAPVARRAVEWWVELGSGRATDATHARLARWRAEDPAHDAAWRHIETVNGRLGRVADTLSAQAARAALLPSRSRGRRAAVKSLAVLLFAGGAAWTAGTCVPWRAWGADVRTAVGERRTVTLADGTTVVLNTDSAIDVRFDDTTRGVRLLRGEIMVTSGRDAARAAARPLVIATAHGDVRPVGTRFSVRERGEATRVDVFEGAVRIAPLRSAGEPRVIAAGQGADFTRDALVGPPRTIGGDAGAWAGGMLVASNLRLADLLAEIDRYRPGRVRCDAAVANLRVSGTYPLDDPDRILDTLRETLPVDVEYATRYWVTVVAARE</sequence>
<dbReference type="Pfam" id="PF16220">
    <property type="entry name" value="DUF4880"/>
    <property type="match status" value="1"/>
</dbReference>
<evidence type="ECO:0000259" key="2">
    <source>
        <dbReference type="Pfam" id="PF16220"/>
    </source>
</evidence>
<dbReference type="EMBL" id="CP013387">
    <property type="protein sequence ID" value="AOJ04582.1"/>
    <property type="molecule type" value="Genomic_DNA"/>
</dbReference>
<dbReference type="PIRSF" id="PIRSF018266">
    <property type="entry name" value="FecR"/>
    <property type="match status" value="1"/>
</dbReference>
<dbReference type="RefSeq" id="WP_059597674.1">
    <property type="nucleotide sequence ID" value="NZ_CP013387.1"/>
</dbReference>
<evidence type="ECO:0000313" key="3">
    <source>
        <dbReference type="EMBL" id="AOJ04582.1"/>
    </source>
</evidence>
<gene>
    <name evidence="3" type="ORF">WS70_22510</name>
</gene>
<dbReference type="Gene3D" id="2.60.120.1440">
    <property type="match status" value="1"/>
</dbReference>
<dbReference type="InterPro" id="IPR032623">
    <property type="entry name" value="FecR_N"/>
</dbReference>
<dbReference type="Pfam" id="PF04773">
    <property type="entry name" value="FecR"/>
    <property type="match status" value="1"/>
</dbReference>
<proteinExistence type="predicted"/>
<keyword evidence="4" id="KW-1185">Reference proteome</keyword>
<reference evidence="3 4" key="1">
    <citation type="submission" date="2015-12" db="EMBL/GenBank/DDBJ databases">
        <title>Diversity of Burkholderia near neighbor genomes.</title>
        <authorList>
            <person name="Sahl J."/>
            <person name="Wagner D."/>
            <person name="Keim P."/>
        </authorList>
    </citation>
    <scope>NUCLEOTIDE SEQUENCE [LARGE SCALE GENOMIC DNA]</scope>
    <source>
        <strain evidence="3 4">BDU6</strain>
    </source>
</reference>
<organism evidence="3 4">
    <name type="scientific">Burkholderia mayonis</name>
    <dbReference type="NCBI Taxonomy" id="1385591"/>
    <lineage>
        <taxon>Bacteria</taxon>
        <taxon>Pseudomonadati</taxon>
        <taxon>Pseudomonadota</taxon>
        <taxon>Betaproteobacteria</taxon>
        <taxon>Burkholderiales</taxon>
        <taxon>Burkholderiaceae</taxon>
        <taxon>Burkholderia</taxon>
        <taxon>pseudomallei group</taxon>
    </lineage>
</organism>